<dbReference type="EMBL" id="KQ245115">
    <property type="protein sequence ID" value="KNC73815.1"/>
    <property type="molecule type" value="Genomic_DNA"/>
</dbReference>
<dbReference type="OrthoDB" id="432299at2759"/>
<dbReference type="Gene3D" id="3.10.120.10">
    <property type="entry name" value="Cytochrome b5-like heme/steroid binding domain"/>
    <property type="match status" value="1"/>
</dbReference>
<dbReference type="GO" id="GO:0005737">
    <property type="term" value="C:cytoplasm"/>
    <property type="evidence" value="ECO:0007669"/>
    <property type="project" value="TreeGrafter"/>
</dbReference>
<proteinExistence type="inferred from homology"/>
<dbReference type="Proteomes" id="UP000054560">
    <property type="component" value="Unassembled WGS sequence"/>
</dbReference>
<dbReference type="FunFam" id="3.10.120.10:FF:000001">
    <property type="entry name" value="Cytochrome b5 reductase 4"/>
    <property type="match status" value="1"/>
</dbReference>
<evidence type="ECO:0000256" key="3">
    <source>
        <dbReference type="ARBA" id="ARBA00023004"/>
    </source>
</evidence>
<evidence type="ECO:0000256" key="1">
    <source>
        <dbReference type="ARBA" id="ARBA00022617"/>
    </source>
</evidence>
<dbReference type="GO" id="GO:0046872">
    <property type="term" value="F:metal ion binding"/>
    <property type="evidence" value="ECO:0007669"/>
    <property type="project" value="UniProtKB-UniRule"/>
</dbReference>
<evidence type="ECO:0000259" key="5">
    <source>
        <dbReference type="PROSITE" id="PS50255"/>
    </source>
</evidence>
<keyword evidence="7" id="KW-1185">Reference proteome</keyword>
<dbReference type="STRING" id="667725.A0A0L0FAN4"/>
<dbReference type="InterPro" id="IPR018506">
    <property type="entry name" value="Cyt_B5_heme-BS"/>
</dbReference>
<dbReference type="InterPro" id="IPR036400">
    <property type="entry name" value="Cyt_B5-like_heme/steroid_sf"/>
</dbReference>
<dbReference type="RefSeq" id="XP_014147717.1">
    <property type="nucleotide sequence ID" value="XM_014292242.1"/>
</dbReference>
<dbReference type="PRINTS" id="PR00363">
    <property type="entry name" value="CYTOCHROMEB5"/>
</dbReference>
<keyword evidence="3 4" id="KW-0408">Iron</keyword>
<dbReference type="Pfam" id="PF00173">
    <property type="entry name" value="Cyt-b5"/>
    <property type="match status" value="1"/>
</dbReference>
<accession>A0A0L0FAN4</accession>
<keyword evidence="2 4" id="KW-0479">Metal-binding</keyword>
<dbReference type="InterPro" id="IPR001199">
    <property type="entry name" value="Cyt_B5-like_heme/steroid-bd"/>
</dbReference>
<feature type="domain" description="Cytochrome b5 heme-binding" evidence="5">
    <location>
        <begin position="12"/>
        <end position="88"/>
    </location>
</feature>
<dbReference type="AlphaFoldDB" id="A0A0L0FAN4"/>
<dbReference type="GeneID" id="25914131"/>
<evidence type="ECO:0000256" key="2">
    <source>
        <dbReference type="ARBA" id="ARBA00022723"/>
    </source>
</evidence>
<gene>
    <name evidence="6" type="ORF">SARC_13627</name>
</gene>
<dbReference type="eggNOG" id="KOG0536">
    <property type="taxonomic scope" value="Eukaryota"/>
</dbReference>
<reference evidence="6 7" key="1">
    <citation type="submission" date="2011-02" db="EMBL/GenBank/DDBJ databases">
        <title>The Genome Sequence of Sphaeroforma arctica JP610.</title>
        <authorList>
            <consortium name="The Broad Institute Genome Sequencing Platform"/>
            <person name="Russ C."/>
            <person name="Cuomo C."/>
            <person name="Young S.K."/>
            <person name="Zeng Q."/>
            <person name="Gargeya S."/>
            <person name="Alvarado L."/>
            <person name="Berlin A."/>
            <person name="Chapman S.B."/>
            <person name="Chen Z."/>
            <person name="Freedman E."/>
            <person name="Gellesch M."/>
            <person name="Goldberg J."/>
            <person name="Griggs A."/>
            <person name="Gujja S."/>
            <person name="Heilman E."/>
            <person name="Heiman D."/>
            <person name="Howarth C."/>
            <person name="Mehta T."/>
            <person name="Neiman D."/>
            <person name="Pearson M."/>
            <person name="Roberts A."/>
            <person name="Saif S."/>
            <person name="Shea T."/>
            <person name="Shenoy N."/>
            <person name="Sisk P."/>
            <person name="Stolte C."/>
            <person name="Sykes S."/>
            <person name="White J."/>
            <person name="Yandava C."/>
            <person name="Burger G."/>
            <person name="Gray M.W."/>
            <person name="Holland P.W.H."/>
            <person name="King N."/>
            <person name="Lang F.B.F."/>
            <person name="Roger A.J."/>
            <person name="Ruiz-Trillo I."/>
            <person name="Haas B."/>
            <person name="Nusbaum C."/>
            <person name="Birren B."/>
        </authorList>
    </citation>
    <scope>NUCLEOTIDE SEQUENCE [LARGE SCALE GENOMIC DNA]</scope>
    <source>
        <strain evidence="6 7">JP610</strain>
    </source>
</reference>
<comment type="similarity">
    <text evidence="4">Belongs to the cytochrome b5 family.</text>
</comment>
<dbReference type="InterPro" id="IPR051872">
    <property type="entry name" value="Cytochrome_b5/Flavoprotein_Rdt"/>
</dbReference>
<dbReference type="PANTHER" id="PTHR46237">
    <property type="entry name" value="CYTOCHROME B5 REDUCTASE 4 FAMILY MEMBER"/>
    <property type="match status" value="1"/>
</dbReference>
<name>A0A0L0FAN4_9EUKA</name>
<dbReference type="GO" id="GO:0020037">
    <property type="term" value="F:heme binding"/>
    <property type="evidence" value="ECO:0007669"/>
    <property type="project" value="UniProtKB-UniRule"/>
</dbReference>
<protein>
    <recommendedName>
        <fullName evidence="5">Cytochrome b5 heme-binding domain-containing protein</fullName>
    </recommendedName>
</protein>
<evidence type="ECO:0000313" key="6">
    <source>
        <dbReference type="EMBL" id="KNC73815.1"/>
    </source>
</evidence>
<dbReference type="PANTHER" id="PTHR46237:SF1">
    <property type="entry name" value="CYTOCHROME B5 REDUCTASE 4"/>
    <property type="match status" value="1"/>
</dbReference>
<sequence length="89" mass="9983">MLSRLTGKHPIDMKVTKEELKKHNTKYDAWMVLRGQVYNVTHFLDFHPGGAEIVVQAAGRDATVLFDKYHSWVNIGGILAGCRVGPYSP</sequence>
<dbReference type="PROSITE" id="PS00191">
    <property type="entry name" value="CYTOCHROME_B5_1"/>
    <property type="match status" value="1"/>
</dbReference>
<organism evidence="6 7">
    <name type="scientific">Sphaeroforma arctica JP610</name>
    <dbReference type="NCBI Taxonomy" id="667725"/>
    <lineage>
        <taxon>Eukaryota</taxon>
        <taxon>Ichthyosporea</taxon>
        <taxon>Ichthyophonida</taxon>
        <taxon>Sphaeroforma</taxon>
    </lineage>
</organism>
<dbReference type="SUPFAM" id="SSF55856">
    <property type="entry name" value="Cytochrome b5-like heme/steroid binding domain"/>
    <property type="match status" value="1"/>
</dbReference>
<dbReference type="SMART" id="SM01117">
    <property type="entry name" value="Cyt-b5"/>
    <property type="match status" value="1"/>
</dbReference>
<dbReference type="GO" id="GO:0004128">
    <property type="term" value="F:cytochrome-b5 reductase activity, acting on NAD(P)H"/>
    <property type="evidence" value="ECO:0007669"/>
    <property type="project" value="TreeGrafter"/>
</dbReference>
<evidence type="ECO:0000313" key="7">
    <source>
        <dbReference type="Proteomes" id="UP000054560"/>
    </source>
</evidence>
<evidence type="ECO:0000256" key="4">
    <source>
        <dbReference type="RuleBase" id="RU362121"/>
    </source>
</evidence>
<keyword evidence="1 4" id="KW-0349">Heme</keyword>
<dbReference type="PROSITE" id="PS50255">
    <property type="entry name" value="CYTOCHROME_B5_2"/>
    <property type="match status" value="1"/>
</dbReference>